<evidence type="ECO:0000256" key="1">
    <source>
        <dbReference type="ARBA" id="ARBA00004442"/>
    </source>
</evidence>
<sequence length="486" mass="55327">MKKYIISIIIIGAFASCSKWLDVQPKSEVSQDALFSTEDGFKEAVNGLYSKSVKEQLYGRELTYGFLDAFAQNYSVDITDTWRYGVVMKFNRKELGFVQRNNQIWEGLYSVAANANLILEHIEDKKGILTNANYNIIKGEALAMRAYTHFDILRLYAESYLTGANSTGIPYVTKFSKDIPPMFKVGEAIDLMLKDLLAAKELLRASDPILSPGYKVGYPRTDTATETKGEIFLQVRRHRMNYYAVCGELARVYLYKGDKVNALSNALEVINSNKFPFTKQADFLNPDEEKKDRILYKELIFGLYAPNMNDRMKEVLTNGQTGLYVTLSEGRNIYETGGVGGDDFRYKQWLQEQSGSSGTYLRVVKYNRDNDANLHDLMMPCIRLSEMYYIAAECTFDTDAAKGWDYFNTVRLNRGIGTKLSDPSKIVFMNELLKEVRKEFFSEGQMFYMYKRLNMAIAGQSGVTIPASKAVFVLPFPDDEIAYGNR</sequence>
<dbReference type="Gene3D" id="1.25.40.390">
    <property type="match status" value="1"/>
</dbReference>
<dbReference type="InterPro" id="IPR012944">
    <property type="entry name" value="SusD_RagB_dom"/>
</dbReference>
<feature type="domain" description="SusD-like N-terminal" evidence="7">
    <location>
        <begin position="19"/>
        <end position="204"/>
    </location>
</feature>
<protein>
    <submittedName>
        <fullName evidence="8">SusD family protein</fullName>
    </submittedName>
</protein>
<evidence type="ECO:0000256" key="5">
    <source>
        <dbReference type="ARBA" id="ARBA00023237"/>
    </source>
</evidence>
<dbReference type="OrthoDB" id="1097962at2"/>
<comment type="similarity">
    <text evidence="2">Belongs to the SusD family.</text>
</comment>
<dbReference type="GO" id="GO:0009279">
    <property type="term" value="C:cell outer membrane"/>
    <property type="evidence" value="ECO:0007669"/>
    <property type="project" value="UniProtKB-SubCell"/>
</dbReference>
<evidence type="ECO:0000259" key="7">
    <source>
        <dbReference type="Pfam" id="PF14322"/>
    </source>
</evidence>
<dbReference type="PROSITE" id="PS51257">
    <property type="entry name" value="PROKAR_LIPOPROTEIN"/>
    <property type="match status" value="1"/>
</dbReference>
<dbReference type="EMBL" id="FSRA01000001">
    <property type="protein sequence ID" value="SIN68048.1"/>
    <property type="molecule type" value="Genomic_DNA"/>
</dbReference>
<feature type="domain" description="RagB/SusD" evidence="6">
    <location>
        <begin position="364"/>
        <end position="454"/>
    </location>
</feature>
<evidence type="ECO:0000259" key="6">
    <source>
        <dbReference type="Pfam" id="PF07980"/>
    </source>
</evidence>
<evidence type="ECO:0000313" key="9">
    <source>
        <dbReference type="Proteomes" id="UP000185003"/>
    </source>
</evidence>
<dbReference type="Pfam" id="PF14322">
    <property type="entry name" value="SusD-like_3"/>
    <property type="match status" value="1"/>
</dbReference>
<evidence type="ECO:0000256" key="4">
    <source>
        <dbReference type="ARBA" id="ARBA00023136"/>
    </source>
</evidence>
<dbReference type="Pfam" id="PF07980">
    <property type="entry name" value="SusD_RagB"/>
    <property type="match status" value="1"/>
</dbReference>
<keyword evidence="3" id="KW-0732">Signal</keyword>
<gene>
    <name evidence="8" type="ORF">SAMN04488055_0568</name>
</gene>
<evidence type="ECO:0000313" key="8">
    <source>
        <dbReference type="EMBL" id="SIN68048.1"/>
    </source>
</evidence>
<evidence type="ECO:0000256" key="2">
    <source>
        <dbReference type="ARBA" id="ARBA00006275"/>
    </source>
</evidence>
<accession>A0A1N6DB55</accession>
<dbReference type="InterPro" id="IPR011990">
    <property type="entry name" value="TPR-like_helical_dom_sf"/>
</dbReference>
<dbReference type="SUPFAM" id="SSF48452">
    <property type="entry name" value="TPR-like"/>
    <property type="match status" value="1"/>
</dbReference>
<dbReference type="AlphaFoldDB" id="A0A1N6DB55"/>
<organism evidence="8 9">
    <name type="scientific">Chitinophaga niabensis</name>
    <dbReference type="NCBI Taxonomy" id="536979"/>
    <lineage>
        <taxon>Bacteria</taxon>
        <taxon>Pseudomonadati</taxon>
        <taxon>Bacteroidota</taxon>
        <taxon>Chitinophagia</taxon>
        <taxon>Chitinophagales</taxon>
        <taxon>Chitinophagaceae</taxon>
        <taxon>Chitinophaga</taxon>
    </lineage>
</organism>
<reference evidence="8 9" key="1">
    <citation type="submission" date="2016-11" db="EMBL/GenBank/DDBJ databases">
        <authorList>
            <person name="Jaros S."/>
            <person name="Januszkiewicz K."/>
            <person name="Wedrychowicz H."/>
        </authorList>
    </citation>
    <scope>NUCLEOTIDE SEQUENCE [LARGE SCALE GENOMIC DNA]</scope>
    <source>
        <strain evidence="8 9">DSM 24787</strain>
    </source>
</reference>
<keyword evidence="5" id="KW-0998">Cell outer membrane</keyword>
<evidence type="ECO:0000256" key="3">
    <source>
        <dbReference type="ARBA" id="ARBA00022729"/>
    </source>
</evidence>
<dbReference type="STRING" id="536979.SAMN04488055_0568"/>
<keyword evidence="4" id="KW-0472">Membrane</keyword>
<dbReference type="InterPro" id="IPR033985">
    <property type="entry name" value="SusD-like_N"/>
</dbReference>
<dbReference type="RefSeq" id="WP_074237690.1">
    <property type="nucleotide sequence ID" value="NZ_FSRA01000001.1"/>
</dbReference>
<keyword evidence="9" id="KW-1185">Reference proteome</keyword>
<dbReference type="Proteomes" id="UP000185003">
    <property type="component" value="Unassembled WGS sequence"/>
</dbReference>
<name>A0A1N6DB55_9BACT</name>
<proteinExistence type="inferred from homology"/>
<comment type="subcellular location">
    <subcellularLocation>
        <location evidence="1">Cell outer membrane</location>
    </subcellularLocation>
</comment>